<proteinExistence type="predicted"/>
<evidence type="ECO:0000313" key="1">
    <source>
        <dbReference type="EMBL" id="XAO72644.1"/>
    </source>
</evidence>
<evidence type="ECO:0000313" key="2">
    <source>
        <dbReference type="Proteomes" id="UP001463665"/>
    </source>
</evidence>
<gene>
    <name evidence="1" type="ORF">AAFP95_12180</name>
</gene>
<dbReference type="Proteomes" id="UP001463665">
    <property type="component" value="Chromosome"/>
</dbReference>
<keyword evidence="2" id="KW-1185">Reference proteome</keyword>
<dbReference type="RefSeq" id="WP_345765408.1">
    <property type="nucleotide sequence ID" value="NZ_CP154834.1"/>
</dbReference>
<reference evidence="1 2" key="1">
    <citation type="submission" date="2024-04" db="EMBL/GenBank/DDBJ databases">
        <title>Genome sequencing and assembly of rice foliar adapted Chryseobacterium endophyticum OsEnb-ALM-A6.</title>
        <authorList>
            <person name="Kumar S."/>
            <person name="Javed M."/>
            <person name="Chouhan V."/>
            <person name="Charishma K."/>
            <person name="Patel A."/>
            <person name="Kumar M."/>
            <person name="Sahu K.P."/>
            <person name="Kumar A."/>
        </authorList>
    </citation>
    <scope>NUCLEOTIDE SEQUENCE [LARGE SCALE GENOMIC DNA]</scope>
    <source>
        <strain evidence="1 2">OsEnb-ALM-A6</strain>
    </source>
</reference>
<name>A0AAU6WJA4_9FLAO</name>
<organism evidence="1 2">
    <name type="scientific">Chryseobacterium endophyticum</name>
    <dbReference type="NCBI Taxonomy" id="1854762"/>
    <lineage>
        <taxon>Bacteria</taxon>
        <taxon>Pseudomonadati</taxon>
        <taxon>Bacteroidota</taxon>
        <taxon>Flavobacteriia</taxon>
        <taxon>Flavobacteriales</taxon>
        <taxon>Weeksellaceae</taxon>
        <taxon>Chryseobacterium group</taxon>
        <taxon>Chryseobacterium</taxon>
    </lineage>
</organism>
<dbReference type="EMBL" id="CP154834">
    <property type="protein sequence ID" value="XAO72644.1"/>
    <property type="molecule type" value="Genomic_DNA"/>
</dbReference>
<protein>
    <submittedName>
        <fullName evidence="1">Uncharacterized protein</fullName>
    </submittedName>
</protein>
<accession>A0AAU6WJA4</accession>
<dbReference type="AlphaFoldDB" id="A0AAU6WJA4"/>
<sequence>MKKKKTDFESRFWSGQKKHSALPLMDLFFQFYDRAAAKERLSLIIRYAAQKKTRIPEDPSAVFHFYQSMRSFVRAGYNLRKKTGKWELKVRPDKDSMLGRGLLSEKEYHDPVRVFRKAFKEYRPEQFLEFLAEAVHFSLGPFNHAPEGNLICPYLHLVKMIDAAWLIVERASAEK</sequence>